<dbReference type="AlphaFoldDB" id="A0A067MAJ2"/>
<reference evidence="2" key="1">
    <citation type="journal article" date="2014" name="Proc. Natl. Acad. Sci. U.S.A.">
        <title>Extensive sampling of basidiomycete genomes demonstrates inadequacy of the white-rot/brown-rot paradigm for wood decay fungi.</title>
        <authorList>
            <person name="Riley R."/>
            <person name="Salamov A.A."/>
            <person name="Brown D.W."/>
            <person name="Nagy L.G."/>
            <person name="Floudas D."/>
            <person name="Held B.W."/>
            <person name="Levasseur A."/>
            <person name="Lombard V."/>
            <person name="Morin E."/>
            <person name="Otillar R."/>
            <person name="Lindquist E.A."/>
            <person name="Sun H."/>
            <person name="LaButti K.M."/>
            <person name="Schmutz J."/>
            <person name="Jabbour D."/>
            <person name="Luo H."/>
            <person name="Baker S.E."/>
            <person name="Pisabarro A.G."/>
            <person name="Walton J.D."/>
            <person name="Blanchette R.A."/>
            <person name="Henrissat B."/>
            <person name="Martin F."/>
            <person name="Cullen D."/>
            <person name="Hibbett D.S."/>
            <person name="Grigoriev I.V."/>
        </authorList>
    </citation>
    <scope>NUCLEOTIDE SEQUENCE [LARGE SCALE GENOMIC DNA]</scope>
    <source>
        <strain evidence="2">FD-172 SS1</strain>
    </source>
</reference>
<protein>
    <submittedName>
        <fullName evidence="1">Uncharacterized protein</fullName>
    </submittedName>
</protein>
<dbReference type="EMBL" id="KL198049">
    <property type="protein sequence ID" value="KDQ12599.1"/>
    <property type="molecule type" value="Genomic_DNA"/>
</dbReference>
<proteinExistence type="predicted"/>
<evidence type="ECO:0000313" key="1">
    <source>
        <dbReference type="EMBL" id="KDQ12599.1"/>
    </source>
</evidence>
<gene>
    <name evidence="1" type="ORF">BOTBODRAFT_56652</name>
</gene>
<evidence type="ECO:0000313" key="2">
    <source>
        <dbReference type="Proteomes" id="UP000027195"/>
    </source>
</evidence>
<dbReference type="HOGENOM" id="CLU_2605716_0_0_1"/>
<dbReference type="InParanoid" id="A0A067MAJ2"/>
<organism evidence="1 2">
    <name type="scientific">Botryobasidium botryosum (strain FD-172 SS1)</name>
    <dbReference type="NCBI Taxonomy" id="930990"/>
    <lineage>
        <taxon>Eukaryota</taxon>
        <taxon>Fungi</taxon>
        <taxon>Dikarya</taxon>
        <taxon>Basidiomycota</taxon>
        <taxon>Agaricomycotina</taxon>
        <taxon>Agaricomycetes</taxon>
        <taxon>Cantharellales</taxon>
        <taxon>Botryobasidiaceae</taxon>
        <taxon>Botryobasidium</taxon>
    </lineage>
</organism>
<sequence>MSAKSIPNPRRRSSLLKPVSQAQRWGKELYLTTLAGLQTLGLIAASPFFAESSSRALQVCFEKTGIDLLNDADEGNAPR</sequence>
<keyword evidence="2" id="KW-1185">Reference proteome</keyword>
<name>A0A067MAJ2_BOTB1</name>
<dbReference type="Proteomes" id="UP000027195">
    <property type="component" value="Unassembled WGS sequence"/>
</dbReference>
<accession>A0A067MAJ2</accession>